<dbReference type="SUPFAM" id="SSF56235">
    <property type="entry name" value="N-terminal nucleophile aminohydrolases (Ntn hydrolases)"/>
    <property type="match status" value="1"/>
</dbReference>
<keyword evidence="5" id="KW-1133">Transmembrane helix</keyword>
<dbReference type="InterPro" id="IPR017932">
    <property type="entry name" value="GATase_2_dom"/>
</dbReference>
<dbReference type="PROSITE" id="PS51278">
    <property type="entry name" value="GATASE_TYPE_2"/>
    <property type="match status" value="1"/>
</dbReference>
<dbReference type="Proteomes" id="UP000230214">
    <property type="component" value="Unassembled WGS sequence"/>
</dbReference>
<comment type="caution">
    <text evidence="7">The sequence shown here is derived from an EMBL/GenBank/DDBJ whole genome shotgun (WGS) entry which is preliminary data.</text>
</comment>
<name>A0A2H0RC19_UNCKA</name>
<evidence type="ECO:0000313" key="8">
    <source>
        <dbReference type="Proteomes" id="UP000230214"/>
    </source>
</evidence>
<feature type="domain" description="Glutamine amidotransferase type-2" evidence="6">
    <location>
        <begin position="12"/>
        <end position="238"/>
    </location>
</feature>
<proteinExistence type="predicted"/>
<keyword evidence="5" id="KW-0472">Membrane</keyword>
<sequence length="526" mass="59835">MSLNKYPGDNMCGIVGIIKKDGQHICEDEFIKFQRMLICAEDRGRQATGVAILMNNGNTHIFKTPGISSIVTPIIPYREGIHAIFGHTRASTGGHPEQNINNHPHETQNWVLIHNGMCNLENKSIKLQTLSQCDTEYFVRMFEYKQDSKKSQLFVGLTLPQIIKDSLEEFSGSWSLAFAHKPSGRIFLTTNGKSPLSACVVDDAIYFASVASYFAKSEIVKENTKIYDPKQYILYEISSDLSIVTHGEYKQIIPEFNRGLHNRLGASQLCWDDEYGYGDIYDTQYGGYSYNKGNKSTTNKDTKAKNNNTSIAIAKVNNNKKNKNPEQISELDINLLSCPAIFSLIDSKLETFGDLSEEDYARLLFYNWSIIREECGGIFLPYVEEIMADGKIKHLEEFPTTVKNKIREKAKKIFCKEILGYTERLTFTMPSEVWQFVTNDKPDVFLSPEFSLSNSLYIVLFGIHITYYVSYIVMDSKLMPRLEPTGEIGLGCNKHYTSRNTFSNPDTDTIYHLCTECNNFLAEYKS</sequence>
<evidence type="ECO:0000256" key="3">
    <source>
        <dbReference type="ARBA" id="ARBA00022679"/>
    </source>
</evidence>
<evidence type="ECO:0000256" key="1">
    <source>
        <dbReference type="ARBA" id="ARBA00001031"/>
    </source>
</evidence>
<keyword evidence="3" id="KW-0808">Transferase</keyword>
<dbReference type="EC" id="2.6.1.16" evidence="2"/>
<protein>
    <recommendedName>
        <fullName evidence="2">glutamine--fructose-6-phosphate transaminase (isomerizing)</fullName>
        <ecNumber evidence="2">2.6.1.16</ecNumber>
    </recommendedName>
</protein>
<evidence type="ECO:0000256" key="5">
    <source>
        <dbReference type="SAM" id="Phobius"/>
    </source>
</evidence>
<evidence type="ECO:0000256" key="4">
    <source>
        <dbReference type="ARBA" id="ARBA00022962"/>
    </source>
</evidence>
<comment type="catalytic activity">
    <reaction evidence="1">
        <text>D-fructose 6-phosphate + L-glutamine = D-glucosamine 6-phosphate + L-glutamate</text>
        <dbReference type="Rhea" id="RHEA:13237"/>
        <dbReference type="ChEBI" id="CHEBI:29985"/>
        <dbReference type="ChEBI" id="CHEBI:58359"/>
        <dbReference type="ChEBI" id="CHEBI:58725"/>
        <dbReference type="ChEBI" id="CHEBI:61527"/>
        <dbReference type="EC" id="2.6.1.16"/>
    </reaction>
</comment>
<organism evidence="7 8">
    <name type="scientific">candidate division WWE3 bacterium CG10_big_fil_rev_8_21_14_0_10_32_10</name>
    <dbReference type="NCBI Taxonomy" id="1975090"/>
    <lineage>
        <taxon>Bacteria</taxon>
        <taxon>Katanobacteria</taxon>
    </lineage>
</organism>
<dbReference type="EMBL" id="PCXU01000003">
    <property type="protein sequence ID" value="PIR43916.1"/>
    <property type="molecule type" value="Genomic_DNA"/>
</dbReference>
<evidence type="ECO:0000256" key="2">
    <source>
        <dbReference type="ARBA" id="ARBA00012916"/>
    </source>
</evidence>
<evidence type="ECO:0000259" key="6">
    <source>
        <dbReference type="PROSITE" id="PS51278"/>
    </source>
</evidence>
<dbReference type="AlphaFoldDB" id="A0A2H0RC19"/>
<feature type="transmembrane region" description="Helical" evidence="5">
    <location>
        <begin position="456"/>
        <end position="474"/>
    </location>
</feature>
<dbReference type="PANTHER" id="PTHR10937">
    <property type="entry name" value="GLUCOSAMINE--FRUCTOSE-6-PHOSPHATE AMINOTRANSFERASE, ISOMERIZING"/>
    <property type="match status" value="1"/>
</dbReference>
<reference evidence="7 8" key="1">
    <citation type="submission" date="2017-09" db="EMBL/GenBank/DDBJ databases">
        <title>Depth-based differentiation of microbial function through sediment-hosted aquifers and enrichment of novel symbionts in the deep terrestrial subsurface.</title>
        <authorList>
            <person name="Probst A.J."/>
            <person name="Ladd B."/>
            <person name="Jarett J.K."/>
            <person name="Geller-Mcgrath D.E."/>
            <person name="Sieber C.M."/>
            <person name="Emerson J.B."/>
            <person name="Anantharaman K."/>
            <person name="Thomas B.C."/>
            <person name="Malmstrom R."/>
            <person name="Stieglmeier M."/>
            <person name="Klingl A."/>
            <person name="Woyke T."/>
            <person name="Ryan C.M."/>
            <person name="Banfield J.F."/>
        </authorList>
    </citation>
    <scope>NUCLEOTIDE SEQUENCE [LARGE SCALE GENOMIC DNA]</scope>
    <source>
        <strain evidence="7">CG10_big_fil_rev_8_21_14_0_10_32_10</strain>
    </source>
</reference>
<keyword evidence="4" id="KW-0315">Glutamine amidotransferase</keyword>
<gene>
    <name evidence="7" type="ORF">COV24_00260</name>
</gene>
<dbReference type="Gene3D" id="3.60.20.10">
    <property type="entry name" value="Glutamine Phosphoribosylpyrophosphate, subunit 1, domain 1"/>
    <property type="match status" value="1"/>
</dbReference>
<accession>A0A2H0RC19</accession>
<dbReference type="InterPro" id="IPR029055">
    <property type="entry name" value="Ntn_hydrolases_N"/>
</dbReference>
<evidence type="ECO:0000313" key="7">
    <source>
        <dbReference type="EMBL" id="PIR43916.1"/>
    </source>
</evidence>
<dbReference type="GO" id="GO:0004360">
    <property type="term" value="F:glutamine-fructose-6-phosphate transaminase (isomerizing) activity"/>
    <property type="evidence" value="ECO:0007669"/>
    <property type="project" value="UniProtKB-EC"/>
</dbReference>
<keyword evidence="5" id="KW-0812">Transmembrane</keyword>